<gene>
    <name evidence="3" type="ORF">ARMGADRAFT_943286</name>
</gene>
<dbReference type="AlphaFoldDB" id="A0A2H3D134"/>
<feature type="non-terminal residue" evidence="3">
    <location>
        <position position="1"/>
    </location>
</feature>
<dbReference type="GO" id="GO:0004197">
    <property type="term" value="F:cysteine-type endopeptidase activity"/>
    <property type="evidence" value="ECO:0007669"/>
    <property type="project" value="InterPro"/>
</dbReference>
<sequence>AVLIGINEYPPSSKCSPLQGCVNNVEGKVKFLVNDLGVPQDHIQCLLSTSPKELCITRITVTSPTCKNIINTLLSLSTRHEIHHGDNIIIYFTGHGSWYDPSDLYGAGNILAEESIKALCPIDHTPPSRTKICIPNISNREINIILTEISHTKGHNITLILDSCYSTGNTKAQRFTEVSFCI</sequence>
<protein>
    <recommendedName>
        <fullName evidence="2">Peptidase C14 caspase domain-containing protein</fullName>
    </recommendedName>
</protein>
<evidence type="ECO:0000313" key="3">
    <source>
        <dbReference type="EMBL" id="PBK84488.1"/>
    </source>
</evidence>
<reference evidence="4" key="1">
    <citation type="journal article" date="2017" name="Nat. Ecol. Evol.">
        <title>Genome expansion and lineage-specific genetic innovations in the forest pathogenic fungi Armillaria.</title>
        <authorList>
            <person name="Sipos G."/>
            <person name="Prasanna A.N."/>
            <person name="Walter M.C."/>
            <person name="O'Connor E."/>
            <person name="Balint B."/>
            <person name="Krizsan K."/>
            <person name="Kiss B."/>
            <person name="Hess J."/>
            <person name="Varga T."/>
            <person name="Slot J."/>
            <person name="Riley R."/>
            <person name="Boka B."/>
            <person name="Rigling D."/>
            <person name="Barry K."/>
            <person name="Lee J."/>
            <person name="Mihaltcheva S."/>
            <person name="LaButti K."/>
            <person name="Lipzen A."/>
            <person name="Waldron R."/>
            <person name="Moloney N.M."/>
            <person name="Sperisen C."/>
            <person name="Kredics L."/>
            <person name="Vagvoelgyi C."/>
            <person name="Patrignani A."/>
            <person name="Fitzpatrick D."/>
            <person name="Nagy I."/>
            <person name="Doyle S."/>
            <person name="Anderson J.B."/>
            <person name="Grigoriev I.V."/>
            <person name="Gueldener U."/>
            <person name="Muensterkoetter M."/>
            <person name="Nagy L.G."/>
        </authorList>
    </citation>
    <scope>NUCLEOTIDE SEQUENCE [LARGE SCALE GENOMIC DNA]</scope>
    <source>
        <strain evidence="4">Ar21-2</strain>
    </source>
</reference>
<evidence type="ECO:0000313" key="4">
    <source>
        <dbReference type="Proteomes" id="UP000217790"/>
    </source>
</evidence>
<evidence type="ECO:0000259" key="2">
    <source>
        <dbReference type="Pfam" id="PF00656"/>
    </source>
</evidence>
<dbReference type="GO" id="GO:0005737">
    <property type="term" value="C:cytoplasm"/>
    <property type="evidence" value="ECO:0007669"/>
    <property type="project" value="TreeGrafter"/>
</dbReference>
<dbReference type="OrthoDB" id="10255174at2759"/>
<keyword evidence="4" id="KW-1185">Reference proteome</keyword>
<dbReference type="EMBL" id="KZ293697">
    <property type="protein sequence ID" value="PBK84488.1"/>
    <property type="molecule type" value="Genomic_DNA"/>
</dbReference>
<feature type="domain" description="Peptidase C14 caspase" evidence="2">
    <location>
        <begin position="1"/>
        <end position="166"/>
    </location>
</feature>
<dbReference type="InterPro" id="IPR011600">
    <property type="entry name" value="Pept_C14_caspase"/>
</dbReference>
<name>A0A2H3D134_ARMGA</name>
<comment type="similarity">
    <text evidence="1">Belongs to the peptidase C14B family.</text>
</comment>
<organism evidence="3 4">
    <name type="scientific">Armillaria gallica</name>
    <name type="common">Bulbous honey fungus</name>
    <name type="synonym">Armillaria bulbosa</name>
    <dbReference type="NCBI Taxonomy" id="47427"/>
    <lineage>
        <taxon>Eukaryota</taxon>
        <taxon>Fungi</taxon>
        <taxon>Dikarya</taxon>
        <taxon>Basidiomycota</taxon>
        <taxon>Agaricomycotina</taxon>
        <taxon>Agaricomycetes</taxon>
        <taxon>Agaricomycetidae</taxon>
        <taxon>Agaricales</taxon>
        <taxon>Marasmiineae</taxon>
        <taxon>Physalacriaceae</taxon>
        <taxon>Armillaria</taxon>
    </lineage>
</organism>
<dbReference type="Pfam" id="PF00656">
    <property type="entry name" value="Peptidase_C14"/>
    <property type="match status" value="1"/>
</dbReference>
<dbReference type="PANTHER" id="PTHR48104:SF30">
    <property type="entry name" value="METACASPASE-1"/>
    <property type="match status" value="1"/>
</dbReference>
<evidence type="ECO:0000256" key="1">
    <source>
        <dbReference type="ARBA" id="ARBA00009005"/>
    </source>
</evidence>
<dbReference type="InParanoid" id="A0A2H3D134"/>
<dbReference type="PANTHER" id="PTHR48104">
    <property type="entry name" value="METACASPASE-4"/>
    <property type="match status" value="1"/>
</dbReference>
<dbReference type="Proteomes" id="UP000217790">
    <property type="component" value="Unassembled WGS sequence"/>
</dbReference>
<dbReference type="InterPro" id="IPR050452">
    <property type="entry name" value="Metacaspase"/>
</dbReference>
<accession>A0A2H3D134</accession>
<dbReference type="GO" id="GO:0006508">
    <property type="term" value="P:proteolysis"/>
    <property type="evidence" value="ECO:0007669"/>
    <property type="project" value="InterPro"/>
</dbReference>
<dbReference type="Gene3D" id="3.40.50.1460">
    <property type="match status" value="1"/>
</dbReference>
<proteinExistence type="inferred from homology"/>